<dbReference type="InterPro" id="IPR025659">
    <property type="entry name" value="Tubby-like_C"/>
</dbReference>
<dbReference type="Gene3D" id="2.40.160.200">
    <property type="entry name" value="LURP1-related"/>
    <property type="match status" value="1"/>
</dbReference>
<reference evidence="1 2" key="1">
    <citation type="submission" date="2020-11" db="EMBL/GenBank/DDBJ databases">
        <authorList>
            <person name="Kim M.K."/>
        </authorList>
    </citation>
    <scope>NUCLEOTIDE SEQUENCE [LARGE SCALE GENOMIC DNA]</scope>
    <source>
        <strain evidence="1 2">BT683</strain>
    </source>
</reference>
<sequence length="195" mass="21839">MNQILTKNQFFVKEHVGMFKAANSYDILDLESQQPLLECREPKLGFFTKMFRFTKYKTQTPFDIEVKDGVGQDVLRLTRGVSLFRSTVQVFDGNQALVGSFRQHVLSFGGKLDVLDGGGRVICTVEGKVTSFNYKFLRDGEQIALVTKKWMGLGKELFTSADNYVINIEPTVAATDAIRSMIVAAALCIDMVFAE</sequence>
<gene>
    <name evidence="1" type="ORF">I2I05_00940</name>
</gene>
<dbReference type="SUPFAM" id="SSF54518">
    <property type="entry name" value="Tubby C-terminal domain-like"/>
    <property type="match status" value="1"/>
</dbReference>
<dbReference type="RefSeq" id="WP_196280335.1">
    <property type="nucleotide sequence ID" value="NZ_JADQDQ010000001.1"/>
</dbReference>
<dbReference type="PANTHER" id="PTHR23248:SF9">
    <property type="entry name" value="PHOSPHOLIPID SCRAMBLASE"/>
    <property type="match status" value="1"/>
</dbReference>
<comment type="caution">
    <text evidence="1">The sequence shown here is derived from an EMBL/GenBank/DDBJ whole genome shotgun (WGS) entry which is preliminary data.</text>
</comment>
<dbReference type="Proteomes" id="UP000597617">
    <property type="component" value="Unassembled WGS sequence"/>
</dbReference>
<dbReference type="InterPro" id="IPR005552">
    <property type="entry name" value="Scramblase"/>
</dbReference>
<name>A0ABS0IC94_9BACT</name>
<proteinExistence type="predicted"/>
<evidence type="ECO:0000313" key="2">
    <source>
        <dbReference type="Proteomes" id="UP000597617"/>
    </source>
</evidence>
<dbReference type="Pfam" id="PF03803">
    <property type="entry name" value="Scramblase"/>
    <property type="match status" value="1"/>
</dbReference>
<organism evidence="1 2">
    <name type="scientific">Hymenobacter jeongseonensis</name>
    <dbReference type="NCBI Taxonomy" id="2791027"/>
    <lineage>
        <taxon>Bacteria</taxon>
        <taxon>Pseudomonadati</taxon>
        <taxon>Bacteroidota</taxon>
        <taxon>Cytophagia</taxon>
        <taxon>Cytophagales</taxon>
        <taxon>Hymenobacteraceae</taxon>
        <taxon>Hymenobacter</taxon>
    </lineage>
</organism>
<accession>A0ABS0IC94</accession>
<protein>
    <submittedName>
        <fullName evidence="1">RNAase</fullName>
    </submittedName>
</protein>
<dbReference type="InterPro" id="IPR038595">
    <property type="entry name" value="LOR_sf"/>
</dbReference>
<evidence type="ECO:0000313" key="1">
    <source>
        <dbReference type="EMBL" id="MBF9235950.1"/>
    </source>
</evidence>
<dbReference type="PANTHER" id="PTHR23248">
    <property type="entry name" value="PHOSPHOLIPID SCRAMBLASE-RELATED"/>
    <property type="match status" value="1"/>
</dbReference>
<dbReference type="EMBL" id="JADQDQ010000001">
    <property type="protein sequence ID" value="MBF9235950.1"/>
    <property type="molecule type" value="Genomic_DNA"/>
</dbReference>
<keyword evidence="2" id="KW-1185">Reference proteome</keyword>